<dbReference type="Gene3D" id="1.10.40.30">
    <property type="entry name" value="Fumarase/aspartase (C-terminal domain)"/>
    <property type="match status" value="1"/>
</dbReference>
<dbReference type="EMBL" id="QAYG01000002">
    <property type="protein sequence ID" value="PTW61716.1"/>
    <property type="molecule type" value="Genomic_DNA"/>
</dbReference>
<keyword evidence="4" id="KW-0413">Isomerase</keyword>
<gene>
    <name evidence="4" type="ORF">C8N35_102432</name>
</gene>
<dbReference type="SMART" id="SM00998">
    <property type="entry name" value="ADSL_C"/>
    <property type="match status" value="1"/>
</dbReference>
<comment type="similarity">
    <text evidence="1">Belongs to the class-II fumarase/aspartase family.</text>
</comment>
<keyword evidence="5" id="KW-1185">Reference proteome</keyword>
<dbReference type="PANTHER" id="PTHR43172">
    <property type="entry name" value="ADENYLOSUCCINATE LYASE"/>
    <property type="match status" value="1"/>
</dbReference>
<reference evidence="4 5" key="1">
    <citation type="submission" date="2018-04" db="EMBL/GenBank/DDBJ databases">
        <title>Genomic Encyclopedia of Archaeal and Bacterial Type Strains, Phase II (KMG-II): from individual species to whole genera.</title>
        <authorList>
            <person name="Goeker M."/>
        </authorList>
    </citation>
    <scope>NUCLEOTIDE SEQUENCE [LARGE SCALE GENOMIC DNA]</scope>
    <source>
        <strain evidence="4 5">DSM 23382</strain>
    </source>
</reference>
<evidence type="ECO:0000256" key="2">
    <source>
        <dbReference type="NCBIfam" id="TIGR02426"/>
    </source>
</evidence>
<dbReference type="PROSITE" id="PS00163">
    <property type="entry name" value="FUMARATE_LYASES"/>
    <property type="match status" value="1"/>
</dbReference>
<dbReference type="PANTHER" id="PTHR43172:SF2">
    <property type="entry name" value="ADENYLOSUCCINATE LYASE C-TERMINAL DOMAIN-CONTAINING PROTEIN"/>
    <property type="match status" value="1"/>
</dbReference>
<dbReference type="Pfam" id="PF00206">
    <property type="entry name" value="Lyase_1"/>
    <property type="match status" value="1"/>
</dbReference>
<evidence type="ECO:0000259" key="3">
    <source>
        <dbReference type="SMART" id="SM00998"/>
    </source>
</evidence>
<accession>A0A2T5VDA5</accession>
<protein>
    <recommendedName>
        <fullName evidence="2">3-carboxy-cis,cis-muconate cycloisomerase</fullName>
        <ecNumber evidence="2">5.5.1.2</ecNumber>
    </recommendedName>
</protein>
<dbReference type="NCBIfam" id="TIGR02426">
    <property type="entry name" value="protocat_pcaB"/>
    <property type="match status" value="1"/>
</dbReference>
<dbReference type="InterPro" id="IPR000362">
    <property type="entry name" value="Fumarate_lyase_fam"/>
</dbReference>
<dbReference type="SUPFAM" id="SSF48557">
    <property type="entry name" value="L-aspartase-like"/>
    <property type="match status" value="1"/>
</dbReference>
<dbReference type="InterPro" id="IPR022761">
    <property type="entry name" value="Fumarate_lyase_N"/>
</dbReference>
<dbReference type="EC" id="5.5.1.2" evidence="2"/>
<evidence type="ECO:0000256" key="1">
    <source>
        <dbReference type="ARBA" id="ARBA00034772"/>
    </source>
</evidence>
<dbReference type="GO" id="GO:0047472">
    <property type="term" value="F:3-carboxy-cis,cis-muconate cycloisomerase activity"/>
    <property type="evidence" value="ECO:0007669"/>
    <property type="project" value="UniProtKB-UniRule"/>
</dbReference>
<dbReference type="Proteomes" id="UP000244081">
    <property type="component" value="Unassembled WGS sequence"/>
</dbReference>
<organism evidence="4 5">
    <name type="scientific">Breoghania corrubedonensis</name>
    <dbReference type="NCBI Taxonomy" id="665038"/>
    <lineage>
        <taxon>Bacteria</taxon>
        <taxon>Pseudomonadati</taxon>
        <taxon>Pseudomonadota</taxon>
        <taxon>Alphaproteobacteria</taxon>
        <taxon>Hyphomicrobiales</taxon>
        <taxon>Stappiaceae</taxon>
        <taxon>Breoghania</taxon>
    </lineage>
</organism>
<proteinExistence type="inferred from homology"/>
<sequence length="467" mass="49310">MGGVGAIDSELLGGLFATAPMRAIWNDAARLQAMLDFEAALARVQSRLGVVPHAVGEAVARAARAHLYDPAEIGAKVPLGGNVAIPLVKALTERVKGEAAGFVHWGATSQDVIDTGLMLQAREGLRLLRADLVRLGNACAMLADAHRATPMAGRTFLQQGLPTVFGLKAASWLESVQRLVSRIDGVMEHSLALQFGGAVGTLASLGPHGAQVRDELAVELKLHAPAVPWFTTRERIAEIGEAVGAVAGIMMKVAGDIVLMMQTEVGEVFEPAAPGKGGSSTMPHKRNPVGAATARGAALQAQARAAALSSTMDQPHERATGGWQAEWGLVPELFVLTAAAVQPLVTVLEGLEVRAERMRENLEITRGLVFAEAVMMKLAPKTGRGVAHHILEAASKQAVAENRHLRDVLKESEAVAAHLGAKEIDAVFDPLGYVGSADVFIDRALGAWREAREDERPDDHGEAVQGI</sequence>
<feature type="domain" description="Adenylosuccinate lyase C-terminal" evidence="3">
    <location>
        <begin position="366"/>
        <end position="445"/>
    </location>
</feature>
<name>A0A2T5VDA5_9HYPH</name>
<dbReference type="InterPro" id="IPR012789">
    <property type="entry name" value="Protocat_PcaB-like"/>
</dbReference>
<comment type="caution">
    <text evidence="4">The sequence shown here is derived from an EMBL/GenBank/DDBJ whole genome shotgun (WGS) entry which is preliminary data.</text>
</comment>
<dbReference type="GO" id="GO:0016829">
    <property type="term" value="F:lyase activity"/>
    <property type="evidence" value="ECO:0007669"/>
    <property type="project" value="UniProtKB-ARBA"/>
</dbReference>
<dbReference type="Gene3D" id="1.20.200.10">
    <property type="entry name" value="Fumarase/aspartase (Central domain)"/>
    <property type="match status" value="1"/>
</dbReference>
<dbReference type="InterPro" id="IPR019468">
    <property type="entry name" value="AdenyloSucc_lyase_C"/>
</dbReference>
<dbReference type="AlphaFoldDB" id="A0A2T5VDA5"/>
<evidence type="ECO:0000313" key="5">
    <source>
        <dbReference type="Proteomes" id="UP000244081"/>
    </source>
</evidence>
<dbReference type="RefSeq" id="WP_245926747.1">
    <property type="nucleotide sequence ID" value="NZ_QAYG01000002.1"/>
</dbReference>
<dbReference type="InterPro" id="IPR008948">
    <property type="entry name" value="L-Aspartase-like"/>
</dbReference>
<dbReference type="PRINTS" id="PR00149">
    <property type="entry name" value="FUMRATELYASE"/>
</dbReference>
<dbReference type="Pfam" id="PF10397">
    <property type="entry name" value="ADSL_C"/>
    <property type="match status" value="1"/>
</dbReference>
<dbReference type="GO" id="GO:0019619">
    <property type="term" value="P:3,4-dihydroxybenzoate catabolic process"/>
    <property type="evidence" value="ECO:0007669"/>
    <property type="project" value="InterPro"/>
</dbReference>
<dbReference type="CDD" id="cd01597">
    <property type="entry name" value="pCLME"/>
    <property type="match status" value="1"/>
</dbReference>
<dbReference type="InterPro" id="IPR020557">
    <property type="entry name" value="Fumarate_lyase_CS"/>
</dbReference>
<evidence type="ECO:0000313" key="4">
    <source>
        <dbReference type="EMBL" id="PTW61716.1"/>
    </source>
</evidence>